<dbReference type="AlphaFoldDB" id="D7CS35"/>
<keyword evidence="3" id="KW-1185">Reference proteome</keyword>
<sequence>MAEVVEPVELNDLWQQFKEMHASQGLEAANDFYDQHVWPSLLLRWRAQDHGPRCNLSLHTLGTSPEALILAATALRSEQIYIFYTDESEKYLDRVEAELGKRVWAYNVSKDDPTTIYQRFQDVLQRYPHADIAVDITSGTKPMVTGLGAAAFSAMTFGYKLRVFYVNGEFDPAARRPRAGSEALIQINDPLGAFGDLEYQTAKALYNAQEYTLAAREFIRIADRTGDVRRFSPYAKLSEAYAAWLSNRFESAAHAFEGLFSELDKPGFQTHPLREQLPVLKQQHDGVLLLTKLVDAYDDPAKRVATLSDAALVLWLLASLELMQSRFAEAGNFTAAGLLCYRSLEVTSQHRLATYRFDSLAANYPALPVPQDVLQDAYTAAWQKVASKKQAASPRPLPPQGQPVPLFESYLLLGALEDPLVKALVHRQNDLMGLAELRNQSLWIHGYKPISEKAYRKLASLLSPLHEALLQLEGRSERCPASAVPLP</sequence>
<dbReference type="STRING" id="649638.Trad_0430"/>
<dbReference type="NCBIfam" id="TIGR02710">
    <property type="entry name" value="TIGR02710 family CRISPR-associated CARF protein"/>
    <property type="match status" value="1"/>
</dbReference>
<dbReference type="HOGENOM" id="CLU_589161_0_0_0"/>
<evidence type="ECO:0000313" key="3">
    <source>
        <dbReference type="Proteomes" id="UP000000379"/>
    </source>
</evidence>
<dbReference type="SUPFAM" id="SSF52980">
    <property type="entry name" value="Restriction endonuclease-like"/>
    <property type="match status" value="1"/>
</dbReference>
<organism evidence="2 3">
    <name type="scientific">Truepera radiovictrix (strain DSM 17093 / CIP 108686 / LMG 22925 / RQ-24)</name>
    <dbReference type="NCBI Taxonomy" id="649638"/>
    <lineage>
        <taxon>Bacteria</taxon>
        <taxon>Thermotogati</taxon>
        <taxon>Deinococcota</taxon>
        <taxon>Deinococci</taxon>
        <taxon>Trueperales</taxon>
        <taxon>Trueperaceae</taxon>
        <taxon>Truepera</taxon>
    </lineage>
</organism>
<reference evidence="2 3" key="2">
    <citation type="journal article" date="2011" name="Stand. Genomic Sci.">
        <title>Complete genome sequence of Truepera radiovictrix type strain (RQ-24).</title>
        <authorList>
            <person name="Ivanova N."/>
            <person name="Rohde C."/>
            <person name="Munk C."/>
            <person name="Nolan M."/>
            <person name="Lucas S."/>
            <person name="Del Rio T.G."/>
            <person name="Tice H."/>
            <person name="Deshpande S."/>
            <person name="Cheng J.F."/>
            <person name="Tapia R."/>
            <person name="Han C."/>
            <person name="Goodwin L."/>
            <person name="Pitluck S."/>
            <person name="Liolios K."/>
            <person name="Mavromatis K."/>
            <person name="Mikhailova N."/>
            <person name="Pati A."/>
            <person name="Chen A."/>
            <person name="Palaniappan K."/>
            <person name="Land M."/>
            <person name="Hauser L."/>
            <person name="Chang Y.J."/>
            <person name="Jeffries C.D."/>
            <person name="Brambilla E."/>
            <person name="Rohde M."/>
            <person name="Goker M."/>
            <person name="Tindall B.J."/>
            <person name="Woyke T."/>
            <person name="Bristow J."/>
            <person name="Eisen J.A."/>
            <person name="Markowitz V."/>
            <person name="Hugenholtz P."/>
            <person name="Kyrpides N.C."/>
            <person name="Klenk H.P."/>
            <person name="Lapidus A."/>
        </authorList>
    </citation>
    <scope>NUCLEOTIDE SEQUENCE [LARGE SCALE GENOMIC DNA]</scope>
    <source>
        <strain evidence="3">DSM 17093 / CIP 108686 / LMG 22925 / RQ-24</strain>
    </source>
</reference>
<dbReference type="Pfam" id="PF22205">
    <property type="entry name" value="Csm6_6H"/>
    <property type="match status" value="1"/>
</dbReference>
<dbReference type="EMBL" id="CP002049">
    <property type="protein sequence ID" value="ADI13567.1"/>
    <property type="molecule type" value="Genomic_DNA"/>
</dbReference>
<dbReference type="InterPro" id="IPR054008">
    <property type="entry name" value="Csm6_6H"/>
</dbReference>
<gene>
    <name evidence="2" type="ordered locus">Trad_0430</name>
</gene>
<dbReference type="Pfam" id="PF09670">
    <property type="entry name" value="Cas_Cas02710"/>
    <property type="match status" value="1"/>
</dbReference>
<dbReference type="InterPro" id="IPR011335">
    <property type="entry name" value="Restrct_endonuc-II-like"/>
</dbReference>
<dbReference type="InterPro" id="IPR014082">
    <property type="entry name" value="CRISPR-assoc_prot_Cas02710"/>
</dbReference>
<evidence type="ECO:0000259" key="1">
    <source>
        <dbReference type="Pfam" id="PF22205"/>
    </source>
</evidence>
<dbReference type="Proteomes" id="UP000000379">
    <property type="component" value="Chromosome"/>
</dbReference>
<dbReference type="Gene3D" id="3.40.50.10770">
    <property type="entry name" value="Hypothetical protein VC1899 like domain (Restriction endonuclease-like)"/>
    <property type="match status" value="1"/>
</dbReference>
<proteinExistence type="predicted"/>
<accession>D7CS35</accession>
<protein>
    <submittedName>
        <fullName evidence="2">CRISPR-associated protein, TIGR02710 family</fullName>
    </submittedName>
</protein>
<evidence type="ECO:0000313" key="2">
    <source>
        <dbReference type="EMBL" id="ADI13567.1"/>
    </source>
</evidence>
<reference evidence="3" key="1">
    <citation type="submission" date="2010-05" db="EMBL/GenBank/DDBJ databases">
        <title>The complete genome of Truepera radiovictris DSM 17093.</title>
        <authorList>
            <consortium name="US DOE Joint Genome Institute (JGI-PGF)"/>
            <person name="Lucas S."/>
            <person name="Copeland A."/>
            <person name="Lapidus A."/>
            <person name="Glavina del Rio T."/>
            <person name="Dalin E."/>
            <person name="Tice H."/>
            <person name="Bruce D."/>
            <person name="Goodwin L."/>
            <person name="Pitluck S."/>
            <person name="Kyrpides N."/>
            <person name="Mavromatis K."/>
            <person name="Ovchinnikova G."/>
            <person name="Munk A.C."/>
            <person name="Detter J.C."/>
            <person name="Han C."/>
            <person name="Tapia R."/>
            <person name="Land M."/>
            <person name="Hauser L."/>
            <person name="Markowitz V."/>
            <person name="Cheng J.-F."/>
            <person name="Hugenholtz P."/>
            <person name="Woyke T."/>
            <person name="Wu D."/>
            <person name="Tindall B."/>
            <person name="Pomrenke H.G."/>
            <person name="Brambilla E."/>
            <person name="Klenk H.-P."/>
            <person name="Eisen J.A."/>
        </authorList>
    </citation>
    <scope>NUCLEOTIDE SEQUENCE [LARGE SCALE GENOMIC DNA]</scope>
    <source>
        <strain evidence="3">DSM 17093 / CIP 108686 / LMG 22925 / RQ-24</strain>
    </source>
</reference>
<feature type="domain" description="Csm6 6H" evidence="1">
    <location>
        <begin position="194"/>
        <end position="258"/>
    </location>
</feature>
<dbReference type="KEGG" id="tra:Trad_0430"/>
<name>D7CS35_TRURR</name>
<dbReference type="eggNOG" id="ENOG502Z9YD">
    <property type="taxonomic scope" value="Bacteria"/>
</dbReference>